<dbReference type="EMBL" id="CCYD01002939">
    <property type="protein sequence ID" value="CEG48477.1"/>
    <property type="molecule type" value="Genomic_DNA"/>
</dbReference>
<proteinExistence type="predicted"/>
<dbReference type="GeneID" id="36401352"/>
<evidence type="ECO:0000313" key="1">
    <source>
        <dbReference type="EMBL" id="CEG48477.1"/>
    </source>
</evidence>
<dbReference type="AlphaFoldDB" id="A0A0P1B4U9"/>
<organism evidence="1 2">
    <name type="scientific">Plasmopara halstedii</name>
    <name type="common">Downy mildew of sunflower</name>
    <dbReference type="NCBI Taxonomy" id="4781"/>
    <lineage>
        <taxon>Eukaryota</taxon>
        <taxon>Sar</taxon>
        <taxon>Stramenopiles</taxon>
        <taxon>Oomycota</taxon>
        <taxon>Peronosporomycetes</taxon>
        <taxon>Peronosporales</taxon>
        <taxon>Peronosporaceae</taxon>
        <taxon>Plasmopara</taxon>
    </lineage>
</organism>
<evidence type="ECO:0000313" key="2">
    <source>
        <dbReference type="Proteomes" id="UP000054928"/>
    </source>
</evidence>
<name>A0A0P1B4U9_PLAHL</name>
<protein>
    <submittedName>
        <fullName evidence="1">Uncharacterized protein</fullName>
    </submittedName>
</protein>
<accession>A0A0P1B4U9</accession>
<dbReference type="RefSeq" id="XP_024584846.1">
    <property type="nucleotide sequence ID" value="XM_024719560.1"/>
</dbReference>
<keyword evidence="2" id="KW-1185">Reference proteome</keyword>
<dbReference type="Proteomes" id="UP000054928">
    <property type="component" value="Unassembled WGS sequence"/>
</dbReference>
<sequence length="95" mass="10679">MGTKHACEFILVVWPLHFAFLLGTETLYTFAIASALSFIDPGRHAYECGGLTASINSIPLPNSITRLETSPFPRHPKFLMCDNFKRCDKIVLYDT</sequence>
<reference evidence="2" key="1">
    <citation type="submission" date="2014-09" db="EMBL/GenBank/DDBJ databases">
        <authorList>
            <person name="Sharma Rahul"/>
            <person name="Thines Marco"/>
        </authorList>
    </citation>
    <scope>NUCLEOTIDE SEQUENCE [LARGE SCALE GENOMIC DNA]</scope>
</reference>